<dbReference type="OrthoDB" id="9814566at2"/>
<keyword evidence="2" id="KW-1185">Reference proteome</keyword>
<name>A0A316EDQ6_9FLAO</name>
<dbReference type="RefSeq" id="WP_109681324.1">
    <property type="nucleotide sequence ID" value="NZ_QGGP01000001.1"/>
</dbReference>
<proteinExistence type="predicted"/>
<gene>
    <name evidence="1" type="ORF">LX78_00803</name>
</gene>
<evidence type="ECO:0000313" key="1">
    <source>
        <dbReference type="EMBL" id="PWK21090.1"/>
    </source>
</evidence>
<dbReference type="EMBL" id="QGGP01000001">
    <property type="protein sequence ID" value="PWK21090.1"/>
    <property type="molecule type" value="Genomic_DNA"/>
</dbReference>
<evidence type="ECO:0000313" key="2">
    <source>
        <dbReference type="Proteomes" id="UP000245430"/>
    </source>
</evidence>
<accession>A0A316EDQ6</accession>
<dbReference type="AlphaFoldDB" id="A0A316EDQ6"/>
<protein>
    <submittedName>
        <fullName evidence="1">Cysteine-rich CPXCG</fullName>
    </submittedName>
</protein>
<dbReference type="Proteomes" id="UP000245430">
    <property type="component" value="Unassembled WGS sequence"/>
</dbReference>
<organism evidence="1 2">
    <name type="scientific">Xanthomarina spongicola</name>
    <dbReference type="NCBI Taxonomy" id="570520"/>
    <lineage>
        <taxon>Bacteria</taxon>
        <taxon>Pseudomonadati</taxon>
        <taxon>Bacteroidota</taxon>
        <taxon>Flavobacteriia</taxon>
        <taxon>Flavobacteriales</taxon>
        <taxon>Flavobacteriaceae</taxon>
        <taxon>Xanthomarina</taxon>
    </lineage>
</organism>
<comment type="caution">
    <text evidence="1">The sequence shown here is derived from an EMBL/GenBank/DDBJ whole genome shotgun (WGS) entry which is preliminary data.</text>
</comment>
<sequence length="58" mass="6926">MEEHLFQCPYCWETISMLIDSSQTEQEYVEDCEVCCNPIQIRVRFENRMLVSFTAESI</sequence>
<dbReference type="Pfam" id="PF14255">
    <property type="entry name" value="Zn_ribbon_21"/>
    <property type="match status" value="1"/>
</dbReference>
<reference evidence="1 2" key="1">
    <citation type="submission" date="2018-05" db="EMBL/GenBank/DDBJ databases">
        <title>Genomic Encyclopedia of Archaeal and Bacterial Type Strains, Phase II (KMG-II): from individual species to whole genera.</title>
        <authorList>
            <person name="Goeker M."/>
        </authorList>
    </citation>
    <scope>NUCLEOTIDE SEQUENCE [LARGE SCALE GENOMIC DNA]</scope>
    <source>
        <strain evidence="1 2">DSM 22637</strain>
    </source>
</reference>
<dbReference type="InterPro" id="IPR025990">
    <property type="entry name" value="zinc_ribbon_bacterial"/>
</dbReference>